<accession>A0A517MTC4</accession>
<feature type="transmembrane region" description="Helical" evidence="2">
    <location>
        <begin position="21"/>
        <end position="38"/>
    </location>
</feature>
<sequence>MNTRSQHSKFTRSNCRGVTTVEFALTAPILFLMVFGGIELSRANMLMHTSSIAAMAAARQGIVPGATNAECVAAAQAELDIVGITSFNLEVNPTVMDNGTTQVIANLTVPVNGKNGYFLPQFFVGRSIFKTVTLQREGKHDAIDNETEQSASDPEDAYDGESGYYNNSGHAGNGEESEGENEEDENLGNYGNYHGSGDGSENSDSGNSGSGNSGSGNSGSGNNGNHYGHGNGNSGHGHGNSGH</sequence>
<reference evidence="4 5" key="1">
    <citation type="submission" date="2019-02" db="EMBL/GenBank/DDBJ databases">
        <title>Deep-cultivation of Planctomycetes and their phenomic and genomic characterization uncovers novel biology.</title>
        <authorList>
            <person name="Wiegand S."/>
            <person name="Jogler M."/>
            <person name="Boedeker C."/>
            <person name="Pinto D."/>
            <person name="Vollmers J."/>
            <person name="Rivas-Marin E."/>
            <person name="Kohn T."/>
            <person name="Peeters S.H."/>
            <person name="Heuer A."/>
            <person name="Rast P."/>
            <person name="Oberbeckmann S."/>
            <person name="Bunk B."/>
            <person name="Jeske O."/>
            <person name="Meyerdierks A."/>
            <person name="Storesund J.E."/>
            <person name="Kallscheuer N."/>
            <person name="Luecker S."/>
            <person name="Lage O.M."/>
            <person name="Pohl T."/>
            <person name="Merkel B.J."/>
            <person name="Hornburger P."/>
            <person name="Mueller R.-W."/>
            <person name="Bruemmer F."/>
            <person name="Labrenz M."/>
            <person name="Spormann A.M."/>
            <person name="Op den Camp H."/>
            <person name="Overmann J."/>
            <person name="Amann R."/>
            <person name="Jetten M.S.M."/>
            <person name="Mascher T."/>
            <person name="Medema M.H."/>
            <person name="Devos D.P."/>
            <person name="Kaster A.-K."/>
            <person name="Ovreas L."/>
            <person name="Rohde M."/>
            <person name="Galperin M.Y."/>
            <person name="Jogler C."/>
        </authorList>
    </citation>
    <scope>NUCLEOTIDE SEQUENCE [LARGE SCALE GENOMIC DNA]</scope>
    <source>
        <strain evidence="4 5">HG15A2</strain>
    </source>
</reference>
<protein>
    <submittedName>
        <fullName evidence="4">TadE-like protein</fullName>
    </submittedName>
</protein>
<evidence type="ECO:0000313" key="5">
    <source>
        <dbReference type="Proteomes" id="UP000319852"/>
    </source>
</evidence>
<feature type="compositionally biased region" description="Gly residues" evidence="1">
    <location>
        <begin position="208"/>
        <end position="243"/>
    </location>
</feature>
<dbReference type="OrthoDB" id="285451at2"/>
<dbReference type="Pfam" id="PF07811">
    <property type="entry name" value="TadE"/>
    <property type="match status" value="1"/>
</dbReference>
<evidence type="ECO:0000313" key="4">
    <source>
        <dbReference type="EMBL" id="QDS98133.1"/>
    </source>
</evidence>
<feature type="domain" description="TadE-like" evidence="3">
    <location>
        <begin position="17"/>
        <end position="59"/>
    </location>
</feature>
<gene>
    <name evidence="4" type="ORF">HG15A2_14050</name>
</gene>
<dbReference type="Proteomes" id="UP000319852">
    <property type="component" value="Chromosome"/>
</dbReference>
<keyword evidence="5" id="KW-1185">Reference proteome</keyword>
<evidence type="ECO:0000259" key="3">
    <source>
        <dbReference type="Pfam" id="PF07811"/>
    </source>
</evidence>
<evidence type="ECO:0000256" key="2">
    <source>
        <dbReference type="SAM" id="Phobius"/>
    </source>
</evidence>
<feature type="region of interest" description="Disordered" evidence="1">
    <location>
        <begin position="140"/>
        <end position="243"/>
    </location>
</feature>
<feature type="compositionally biased region" description="Acidic residues" evidence="1">
    <location>
        <begin position="175"/>
        <end position="186"/>
    </location>
</feature>
<proteinExistence type="predicted"/>
<dbReference type="KEGG" id="amob:HG15A2_14050"/>
<keyword evidence="2" id="KW-0812">Transmembrane</keyword>
<dbReference type="EMBL" id="CP036263">
    <property type="protein sequence ID" value="QDS98133.1"/>
    <property type="molecule type" value="Genomic_DNA"/>
</dbReference>
<dbReference type="AlphaFoldDB" id="A0A517MTC4"/>
<keyword evidence="2" id="KW-1133">Transmembrane helix</keyword>
<dbReference type="InterPro" id="IPR012495">
    <property type="entry name" value="TadE-like_dom"/>
</dbReference>
<organism evidence="4 5">
    <name type="scientific">Adhaeretor mobilis</name>
    <dbReference type="NCBI Taxonomy" id="1930276"/>
    <lineage>
        <taxon>Bacteria</taxon>
        <taxon>Pseudomonadati</taxon>
        <taxon>Planctomycetota</taxon>
        <taxon>Planctomycetia</taxon>
        <taxon>Pirellulales</taxon>
        <taxon>Lacipirellulaceae</taxon>
        <taxon>Adhaeretor</taxon>
    </lineage>
</organism>
<name>A0A517MTC4_9BACT</name>
<dbReference type="RefSeq" id="WP_145059067.1">
    <property type="nucleotide sequence ID" value="NZ_CP036263.1"/>
</dbReference>
<keyword evidence="2" id="KW-0472">Membrane</keyword>
<evidence type="ECO:0000256" key="1">
    <source>
        <dbReference type="SAM" id="MobiDB-lite"/>
    </source>
</evidence>